<gene>
    <name evidence="2" type="ORF">H5P30_01230</name>
</gene>
<feature type="transmembrane region" description="Helical" evidence="1">
    <location>
        <begin position="167"/>
        <end position="192"/>
    </location>
</feature>
<name>A0A7X1E2V4_9BACT</name>
<dbReference type="Pfam" id="PF06055">
    <property type="entry name" value="ExoD"/>
    <property type="match status" value="1"/>
</dbReference>
<reference evidence="2 3" key="1">
    <citation type="submission" date="2020-07" db="EMBL/GenBank/DDBJ databases">
        <authorList>
            <person name="Feng X."/>
        </authorList>
    </citation>
    <scope>NUCLEOTIDE SEQUENCE [LARGE SCALE GENOMIC DNA]</scope>
    <source>
        <strain evidence="2 3">JCM14086</strain>
    </source>
</reference>
<dbReference type="PIRSF" id="PIRSF033239">
    <property type="entry name" value="ExoD"/>
    <property type="match status" value="1"/>
</dbReference>
<evidence type="ECO:0000313" key="3">
    <source>
        <dbReference type="Proteomes" id="UP000525652"/>
    </source>
</evidence>
<dbReference type="Proteomes" id="UP000525652">
    <property type="component" value="Unassembled WGS sequence"/>
</dbReference>
<evidence type="ECO:0000313" key="2">
    <source>
        <dbReference type="EMBL" id="MBC2600396.1"/>
    </source>
</evidence>
<dbReference type="EMBL" id="JACHVA010000017">
    <property type="protein sequence ID" value="MBC2600396.1"/>
    <property type="molecule type" value="Genomic_DNA"/>
</dbReference>
<evidence type="ECO:0000256" key="1">
    <source>
        <dbReference type="SAM" id="Phobius"/>
    </source>
</evidence>
<sequence>MESPEKTLSENLLSLVEGPGETISIRTMVERVGDKGFGILLIMLSLPSALPVPAPGYSTPFGIMLVLLGVQMMIGRVTPWLPEKVLRREVSRESSGKLIRSANRFLHFAEKFVRPRMRWINLRGGRIFLGSIVCCMACLMILPIPLTNTAPAMVIFLIGVALSEDDGLVAIASFALGILAAAFYVYIIYLLATVGMDGVIQLKEWIKELIFGAPEA</sequence>
<dbReference type="InterPro" id="IPR010331">
    <property type="entry name" value="ExoD"/>
</dbReference>
<dbReference type="AlphaFoldDB" id="A0A7X1E2V4"/>
<accession>A0A7X1E2V4</accession>
<feature type="transmembrane region" description="Helical" evidence="1">
    <location>
        <begin position="127"/>
        <end position="147"/>
    </location>
</feature>
<dbReference type="PANTHER" id="PTHR41795:SF1">
    <property type="entry name" value="EXOPOLYSACCHARIDE SYNTHESIS PROTEIN"/>
    <property type="match status" value="1"/>
</dbReference>
<dbReference type="PANTHER" id="PTHR41795">
    <property type="entry name" value="EXOPOLYSACCHARIDE SYNTHESIS PROTEIN"/>
    <property type="match status" value="1"/>
</dbReference>
<proteinExistence type="predicted"/>
<keyword evidence="1" id="KW-0472">Membrane</keyword>
<organism evidence="2 3">
    <name type="scientific">Puniceicoccus vermicola</name>
    <dbReference type="NCBI Taxonomy" id="388746"/>
    <lineage>
        <taxon>Bacteria</taxon>
        <taxon>Pseudomonadati</taxon>
        <taxon>Verrucomicrobiota</taxon>
        <taxon>Opitutia</taxon>
        <taxon>Puniceicoccales</taxon>
        <taxon>Puniceicoccaceae</taxon>
        <taxon>Puniceicoccus</taxon>
    </lineage>
</organism>
<protein>
    <submittedName>
        <fullName evidence="2">Exopolysaccharide biosynthesis protein</fullName>
    </submittedName>
</protein>
<comment type="caution">
    <text evidence="2">The sequence shown here is derived from an EMBL/GenBank/DDBJ whole genome shotgun (WGS) entry which is preliminary data.</text>
</comment>
<keyword evidence="3" id="KW-1185">Reference proteome</keyword>
<keyword evidence="1" id="KW-0812">Transmembrane</keyword>
<dbReference type="RefSeq" id="WP_185691145.1">
    <property type="nucleotide sequence ID" value="NZ_JACHVA010000017.1"/>
</dbReference>
<keyword evidence="1" id="KW-1133">Transmembrane helix</keyword>